<dbReference type="Pfam" id="PF00309">
    <property type="entry name" value="Sigma54_AID"/>
    <property type="match status" value="1"/>
</dbReference>
<evidence type="ECO:0000256" key="2">
    <source>
        <dbReference type="ARBA" id="ARBA00022478"/>
    </source>
</evidence>
<dbReference type="Gene3D" id="1.10.10.60">
    <property type="entry name" value="Homeodomain-like"/>
    <property type="match status" value="1"/>
</dbReference>
<dbReference type="PIRSF" id="PIRSF000774">
    <property type="entry name" value="RpoN"/>
    <property type="match status" value="1"/>
</dbReference>
<keyword evidence="5" id="KW-0805">Transcription regulation</keyword>
<keyword evidence="7" id="KW-0238">DNA-binding</keyword>
<dbReference type="InterPro" id="IPR007634">
    <property type="entry name" value="RNA_pol_sigma_54_DNA-bd"/>
</dbReference>
<feature type="domain" description="RNA polymerase sigma factor 54 core-binding" evidence="10">
    <location>
        <begin position="84"/>
        <end position="266"/>
    </location>
</feature>
<dbReference type="PANTHER" id="PTHR32248">
    <property type="entry name" value="RNA POLYMERASE SIGMA-54 FACTOR"/>
    <property type="match status" value="1"/>
</dbReference>
<proteinExistence type="inferred from homology"/>
<evidence type="ECO:0000259" key="9">
    <source>
        <dbReference type="Pfam" id="PF04552"/>
    </source>
</evidence>
<evidence type="ECO:0000313" key="12">
    <source>
        <dbReference type="Proteomes" id="UP000830326"/>
    </source>
</evidence>
<evidence type="ECO:0000256" key="7">
    <source>
        <dbReference type="ARBA" id="ARBA00023125"/>
    </source>
</evidence>
<dbReference type="PRINTS" id="PR00045">
    <property type="entry name" value="SIGMA54FCT"/>
</dbReference>
<keyword evidence="12" id="KW-1185">Reference proteome</keyword>
<keyword evidence="8" id="KW-0804">Transcription</keyword>
<dbReference type="Pfam" id="PF04963">
    <property type="entry name" value="Sigma54_CBD"/>
    <property type="match status" value="1"/>
</dbReference>
<evidence type="ECO:0000313" key="11">
    <source>
        <dbReference type="EMBL" id="UOR11484.1"/>
    </source>
</evidence>
<dbReference type="PANTHER" id="PTHR32248:SF4">
    <property type="entry name" value="RNA POLYMERASE SIGMA-54 FACTOR"/>
    <property type="match status" value="1"/>
</dbReference>
<gene>
    <name evidence="11" type="primary">rpoN</name>
    <name evidence="11" type="ORF">MUO15_18110</name>
</gene>
<organism evidence="11 12">
    <name type="scientific">Halobacillus amylolyticus</name>
    <dbReference type="NCBI Taxonomy" id="2932259"/>
    <lineage>
        <taxon>Bacteria</taxon>
        <taxon>Bacillati</taxon>
        <taxon>Bacillota</taxon>
        <taxon>Bacilli</taxon>
        <taxon>Bacillales</taxon>
        <taxon>Bacillaceae</taxon>
        <taxon>Halobacillus</taxon>
    </lineage>
</organism>
<dbReference type="NCBIfam" id="TIGR02395">
    <property type="entry name" value="rpoN_sigma"/>
    <property type="match status" value="1"/>
</dbReference>
<sequence length="436" mass="50619">MKLELSQKQKMVMTPDLNQAITMLQYSTVEMEQFIQEQAMENPLIELEENNHDISFREDYPVSKSHSKSLNTHSEVNPLDYLKSEDKGMWEHLLEQAQFLDIEERERTILRYLILNLDENGYLPLSTSDISQLLNVTEQKSLYAIDLLQQLEPAGVGARGLKECLLLQLRAYHPNDRMTEQVITDYLELVANNKWKEISSSLEIPFEEVKSIVTLIQSLDPKPCADIYRTPIRYQVPDIIIEKVREKYTISLNDKFIPTVNMNKQYTTYLGQNNEASNYLNKHYQKYLWLVKSIEQRRLTILKITEVMIDKQIDFLTNGVASLKPLTLKNVAEEIDVHESTVSRATKNKVIQTPMGTFELRMFFSSKLGKDETGTSAAKVKALLQQLVKNENKRKPLSDQKISAYFRDQEEVNVSRRTIAKYREELNILSSSKRKV</sequence>
<evidence type="ECO:0000259" key="10">
    <source>
        <dbReference type="Pfam" id="PF04963"/>
    </source>
</evidence>
<keyword evidence="3" id="KW-0808">Transferase</keyword>
<dbReference type="Gene3D" id="1.10.10.1330">
    <property type="entry name" value="RNA polymerase sigma-54 factor, core-binding domain"/>
    <property type="match status" value="1"/>
</dbReference>
<dbReference type="InterPro" id="IPR000394">
    <property type="entry name" value="RNA_pol_sigma_54"/>
</dbReference>
<dbReference type="RefSeq" id="WP_245031497.1">
    <property type="nucleotide sequence ID" value="NZ_CP095075.1"/>
</dbReference>
<keyword evidence="4" id="KW-0548">Nucleotidyltransferase</keyword>
<feature type="domain" description="RNA polymerase sigma factor 54 DNA-binding" evidence="9">
    <location>
        <begin position="278"/>
        <end position="435"/>
    </location>
</feature>
<reference evidence="11" key="1">
    <citation type="submission" date="2022-04" db="EMBL/GenBank/DDBJ databases">
        <title>Halobacillus sp. isolated from saltern.</title>
        <authorList>
            <person name="Won M."/>
            <person name="Lee C.-M."/>
            <person name="Woen H.-Y."/>
            <person name="Kwon S.-W."/>
        </authorList>
    </citation>
    <scope>NUCLEOTIDE SEQUENCE</scope>
    <source>
        <strain evidence="11">SSHM10-5</strain>
    </source>
</reference>
<evidence type="ECO:0000256" key="8">
    <source>
        <dbReference type="ARBA" id="ARBA00023163"/>
    </source>
</evidence>
<dbReference type="Proteomes" id="UP000830326">
    <property type="component" value="Chromosome"/>
</dbReference>
<evidence type="ECO:0000256" key="3">
    <source>
        <dbReference type="ARBA" id="ARBA00022679"/>
    </source>
</evidence>
<accession>A0ABY4H9D9</accession>
<dbReference type="InterPro" id="IPR038709">
    <property type="entry name" value="RpoN_core-bd_sf"/>
</dbReference>
<dbReference type="Pfam" id="PF04552">
    <property type="entry name" value="Sigma54_DBD"/>
    <property type="match status" value="1"/>
</dbReference>
<dbReference type="EMBL" id="CP095075">
    <property type="protein sequence ID" value="UOR11484.1"/>
    <property type="molecule type" value="Genomic_DNA"/>
</dbReference>
<keyword evidence="6" id="KW-0731">Sigma factor</keyword>
<protein>
    <submittedName>
        <fullName evidence="11">RNA polymerase factor sigma-54</fullName>
    </submittedName>
</protein>
<evidence type="ECO:0000256" key="1">
    <source>
        <dbReference type="ARBA" id="ARBA00008798"/>
    </source>
</evidence>
<evidence type="ECO:0000256" key="6">
    <source>
        <dbReference type="ARBA" id="ARBA00023082"/>
    </source>
</evidence>
<keyword evidence="2" id="KW-0240">DNA-directed RNA polymerase</keyword>
<evidence type="ECO:0000256" key="4">
    <source>
        <dbReference type="ARBA" id="ARBA00022695"/>
    </source>
</evidence>
<name>A0ABY4H9D9_9BACI</name>
<dbReference type="PROSITE" id="PS50044">
    <property type="entry name" value="SIGMA54_3"/>
    <property type="match status" value="1"/>
</dbReference>
<dbReference type="PROSITE" id="PS00718">
    <property type="entry name" value="SIGMA54_2"/>
    <property type="match status" value="1"/>
</dbReference>
<dbReference type="PROSITE" id="PS00717">
    <property type="entry name" value="SIGMA54_1"/>
    <property type="match status" value="1"/>
</dbReference>
<evidence type="ECO:0000256" key="5">
    <source>
        <dbReference type="ARBA" id="ARBA00023015"/>
    </source>
</evidence>
<dbReference type="InterPro" id="IPR007046">
    <property type="entry name" value="RNA_pol_sigma_54_core-bd"/>
</dbReference>
<comment type="similarity">
    <text evidence="1">Belongs to the sigma-54 factor family.</text>
</comment>